<dbReference type="Pfam" id="PF22940">
    <property type="entry name" value="CNOT1_1st"/>
    <property type="match status" value="1"/>
</dbReference>
<evidence type="ECO:0000259" key="16">
    <source>
        <dbReference type="Pfam" id="PF16415"/>
    </source>
</evidence>
<evidence type="ECO:0000256" key="4">
    <source>
        <dbReference type="ARBA" id="ARBA00022491"/>
    </source>
</evidence>
<evidence type="ECO:0000256" key="13">
    <source>
        <dbReference type="SAM" id="MobiDB-lite"/>
    </source>
</evidence>
<evidence type="ECO:0000256" key="9">
    <source>
        <dbReference type="ARBA" id="ARBA00023242"/>
    </source>
</evidence>
<keyword evidence="5" id="KW-0810">Translation regulation</keyword>
<dbReference type="PANTHER" id="PTHR13162">
    <property type="entry name" value="CCR4-NOT TRANSCRIPTION COMPLEX"/>
    <property type="match status" value="1"/>
</dbReference>
<dbReference type="Pfam" id="PF16415">
    <property type="entry name" value="CNOT1_CAF1_bind"/>
    <property type="match status" value="1"/>
</dbReference>
<dbReference type="InterPro" id="IPR032193">
    <property type="entry name" value="CNOT1_TTP_bind"/>
</dbReference>
<evidence type="ECO:0000259" key="17">
    <source>
        <dbReference type="Pfam" id="PF16417"/>
    </source>
</evidence>
<dbReference type="InterPro" id="IPR007196">
    <property type="entry name" value="CCR4-Not_Not1_C"/>
</dbReference>
<comment type="subcellular location">
    <subcellularLocation>
        <location evidence="2">Cytoplasm</location>
    </subcellularLocation>
    <subcellularLocation>
        <location evidence="1">Nucleus</location>
    </subcellularLocation>
</comment>
<accession>A0AA35RF09</accession>
<dbReference type="Pfam" id="PF12842">
    <property type="entry name" value="DUF3819"/>
    <property type="match status" value="1"/>
</dbReference>
<name>A0AA35RF09_GEOBA</name>
<feature type="domain" description="CCR4-NOT transcription complex subunit 1-like NOT1 connector" evidence="20">
    <location>
        <begin position="1605"/>
        <end position="1798"/>
    </location>
</feature>
<feature type="domain" description="CCR4-NOT transcription complex subunit 1 N-terminal" evidence="19">
    <location>
        <begin position="31"/>
        <end position="222"/>
    </location>
</feature>
<feature type="compositionally biased region" description="Polar residues" evidence="13">
    <location>
        <begin position="1032"/>
        <end position="1044"/>
    </location>
</feature>
<feature type="domain" description="CCR4-NOT transcription complex subunit 1" evidence="15">
    <location>
        <begin position="1370"/>
        <end position="1517"/>
    </location>
</feature>
<sequence length="2379" mass="263975">MSLSLRCFAYSQISFLVANTNKKNYKANYSEISKLVSLYGPEASKHFFRCLVSSLDLSSDGRSYGTDGQQLQMLCQEANSLVSKPNFISILCFGFEKQDNKGLQPSPQLLAQVTKVLKLGRVQEVVFALGLSSSSDSALSYHASQHLKSKLPDLVRSYSDMSSSLEGGLGDVAIEVLHRLLSHLLLSPEDEVGVARESIDAFVQTLCRDFPRERVPVVLSPLIYREQEDITEDRLVPVSVSLAPSVFSIELAEIIKDIGYAATASKQDMIEILKDYGKQNLTIKSVARVLGMMATSLTGLPESVPFMGVTGEAAHASIKGPATWDVKNFVSAVQSLVPNMPWRELILHLDYHGFVLPSPESLSLIMTAYNMACREPFPLECVHLAWSNPRGQLSWYQQVLAGCPEFNVSQYMGESIDLEPFKIVLNSEEAKPWQYVCLTRALLHLSEQTHYSEVKTLMATPLKHCPEVLFLAVIECVGYVKLHWNVMQKELICQILPHIMSTYPAHCTVLQYAWHGQTVSNQIHCLMVQAMAEWYMQGDLPDPSKMSRILDVTQDTKSMSVVLNVSNFPFVIEVACWATKREYLKLDKWVTDKVKEHHEMFISECVQFLTTRAPKPFSPAVSSGSERTGLTHEIVLTILACLNIFMSNVKPELAEKLRGLISLHGPLPPKPLPTPMSTMSGHVHPLDMTGLGLTGPGGMAGGLMTPSFPGGVSLGGPPAPASPVGGKTGLPGSATGLVGLSQIQQHGSLFGNGGGGGVESLLGGLGGAAAGMTVSAAHKHMLQAQPSLRDPSKVLVNDLGSDTNFSKEVDDKANAYFQAIYNRGSNAMSVDRLLELLKQFKDSTNKRERDLFVCMLKNMFEEYQFFPRFPERELQITGKLFGGIIEHGLVTYVSLSLALRYVLESLKKPPSKKMYLFGLAALDKFKGRLREFPQYCASIASIPHFNHSEFPAVLRQYVQYGQQSMEPPASTVALLMAQSQQDPAVGSVGSALPGLSSLSVHPSLPPLSSITTSTSSPPLPPGHSSPRHLGSPSFTQDTPMSPSTVMPPIGGGGNGARAAAGPGSPLAVKRDPPSINTTNIDTLLVAAEQSVERAEPPDELQDKIHFLFNNLSSSNLPEKMDEFRSLVEEQFYDWVAQYLVMKRASIEPNFHNLYMSFLHSLNSGVLRRSVLSETFRNIKVILKADKTSNNFSDRAILKNLGHWLGLQTLARNKPILQDDLAVKDLILEAYHKGQQELLYVVPFVAKVLESCAESKVFRPPNPWTMAIMSVLSQLHSMQDLKLNLKFEIEVLCKHIAVEISDIKPSRLLDTAERAKLLNQLSSPKEPSPVTTQPSAPLPAYHYEMIQVSSLAGMTPHLQISPQIVLFQQFPQLRGCVRPAVEKAVQELLMPVVDRSIKIALTTTEHIIKKDFSMDPDIHRMHLAAHHMVRHLTAGMAMITCREALLVSISNNLKTAFIASVRTPAEELKALIDQAAHQLSADNTELACAFIQKTAVEKAVPEMDKRLAEEFEVRKLARAEGRRYCNATALTYQAERMPEQIRVNVGGPSQQQAAVYEEFARCLPGFLPSTSPSSSSSSSTSALSAGKFLPNEEFNQILLKCAGEISQHLRVALAPPNNPHISMMRSLLEITMQLRIAPNYANVVMLLQKSLEGLLEGMNPPPSDPELFVSFRDCHLLILKMIQGGSGLGAEAAQQHVTRILIGTREDIKFSPRAIILLIGLQIIDIKQLDEYLAKSIENGRNLVALSCSIKLVNAIVSAEKRETPITDKELLKTKEALFRLSTNLRQLPDSSAQLLEPFKLEHGIGAVGRAMSGSGAMPELERVQGATPSIMTQGVLGATTELEDPPGLYEKVEYLLSEWVRKFHQPGLLKDGDKVYAVYVARLQQQGILKSDDLITRFFRISVEMCVDLCYRTLSDPAITPTMARAKCYHTMDAFMKLVVVLVRYSGDAINTTNTKINLLNKVLATVAHVLLHDQENKGTDFHQLAYHRFFIMLLSDLSVPDPVFDAISYAILHAFGHVYHIVRPSRAPGFAYSWLELISHRIFIAKLLLQTPQQKGWPLFHQLLIDLFKFLAPFLRNAELTKPTQLLYKGTLRVLLVLLHDFPEFLCDYHYSFCDVIPPNCIQMRNLILSAFPRNMRLPDPFTPNLKVEMLPDIAHAPRILPNYTQNIPPNLKKDLDNYIRTRAPVSFLSELRGHLQVSTEPGNQYNITLMNSLVLYVGTQAITYIHSKGSSSSTSTIAHTAHMDIFQHLVVDLDTEGRYLFLNAIANQLRYPNSHTHYFSCTLLSLFAETNAEAIQEQITRVLLERLIVNRPHPWGLLITFIELIKNTSYNFWKHEFVHCAPEIEKLFESVAKSCMQKQPQSTSREEPSEPATSMAT</sequence>
<feature type="domain" description="CCR4-NOT transcription complex subunit 1 CAF1-binding" evidence="16">
    <location>
        <begin position="1094"/>
        <end position="1314"/>
    </location>
</feature>
<dbReference type="EMBL" id="CASHTH010001023">
    <property type="protein sequence ID" value="CAI8010273.1"/>
    <property type="molecule type" value="Genomic_DNA"/>
</dbReference>
<evidence type="ECO:0000313" key="22">
    <source>
        <dbReference type="Proteomes" id="UP001174909"/>
    </source>
</evidence>
<evidence type="ECO:0000259" key="14">
    <source>
        <dbReference type="Pfam" id="PF04054"/>
    </source>
</evidence>
<protein>
    <recommendedName>
        <fullName evidence="12">CCR4-NOT transcription complex subunit 1</fullName>
    </recommendedName>
    <alternativeName>
        <fullName evidence="11">CCR4-associated factor 1</fullName>
    </alternativeName>
</protein>
<dbReference type="InterPro" id="IPR032194">
    <property type="entry name" value="CNOT1_HEAT"/>
</dbReference>
<evidence type="ECO:0000259" key="20">
    <source>
        <dbReference type="Pfam" id="PF25097"/>
    </source>
</evidence>
<evidence type="ECO:0000256" key="7">
    <source>
        <dbReference type="ARBA" id="ARBA00023158"/>
    </source>
</evidence>
<keyword evidence="22" id="KW-1185">Reference proteome</keyword>
<evidence type="ECO:0000256" key="8">
    <source>
        <dbReference type="ARBA" id="ARBA00023163"/>
    </source>
</evidence>
<evidence type="ECO:0000256" key="3">
    <source>
        <dbReference type="ARBA" id="ARBA00022490"/>
    </source>
</evidence>
<evidence type="ECO:0000313" key="21">
    <source>
        <dbReference type="EMBL" id="CAI8010273.1"/>
    </source>
</evidence>
<dbReference type="GO" id="GO:0000288">
    <property type="term" value="P:nuclear-transcribed mRNA catabolic process, deadenylation-dependent decay"/>
    <property type="evidence" value="ECO:0007669"/>
    <property type="project" value="TreeGrafter"/>
</dbReference>
<keyword evidence="4" id="KW-0678">Repressor</keyword>
<keyword evidence="3" id="KW-0963">Cytoplasm</keyword>
<keyword evidence="6" id="KW-0805">Transcription regulation</keyword>
<dbReference type="InterPro" id="IPR055104">
    <property type="entry name" value="CNOT1_1st"/>
</dbReference>
<keyword evidence="7" id="KW-0943">RNA-mediated gene silencing</keyword>
<organism evidence="21 22">
    <name type="scientific">Geodia barretti</name>
    <name type="common">Barrett's horny sponge</name>
    <dbReference type="NCBI Taxonomy" id="519541"/>
    <lineage>
        <taxon>Eukaryota</taxon>
        <taxon>Metazoa</taxon>
        <taxon>Porifera</taxon>
        <taxon>Demospongiae</taxon>
        <taxon>Heteroscleromorpha</taxon>
        <taxon>Tetractinellida</taxon>
        <taxon>Astrophorina</taxon>
        <taxon>Geodiidae</taxon>
        <taxon>Geodia</taxon>
    </lineage>
</organism>
<dbReference type="Pfam" id="PF04054">
    <property type="entry name" value="Not1"/>
    <property type="match status" value="1"/>
</dbReference>
<dbReference type="InterPro" id="IPR055454">
    <property type="entry name" value="CNOT1-like_NOT1_connector"/>
</dbReference>
<dbReference type="InterPro" id="IPR032191">
    <property type="entry name" value="CNOT1_CAF1_bind"/>
</dbReference>
<dbReference type="Gene3D" id="1.25.40.180">
    <property type="match status" value="1"/>
</dbReference>
<dbReference type="InterPro" id="IPR040398">
    <property type="entry name" value="Not1"/>
</dbReference>
<dbReference type="Gene3D" id="1.25.40.840">
    <property type="entry name" value="CCR4-NOT transcription complex subunit 1 TTP binding domain"/>
    <property type="match status" value="1"/>
</dbReference>
<dbReference type="FunFam" id="1.25.40.180:FF:000005">
    <property type="entry name" value="Ccr4-not transcription complex subunit 1 isoform"/>
    <property type="match status" value="1"/>
</dbReference>
<feature type="region of interest" description="Disordered" evidence="13">
    <location>
        <begin position="2359"/>
        <end position="2379"/>
    </location>
</feature>
<evidence type="ECO:0000256" key="10">
    <source>
        <dbReference type="ARBA" id="ARBA00025717"/>
    </source>
</evidence>
<dbReference type="FunFam" id="1.25.40.800:FF:000001">
    <property type="entry name" value="CCR4-NOT transcription complex subunit 1"/>
    <property type="match status" value="1"/>
</dbReference>
<feature type="domain" description="CCR4-NOT transcription complex subunit 1 TTP binding" evidence="17">
    <location>
        <begin position="800"/>
        <end position="968"/>
    </location>
</feature>
<dbReference type="PANTHER" id="PTHR13162:SF8">
    <property type="entry name" value="CCR4-NOT TRANSCRIPTION COMPLEX SUBUNIT 1"/>
    <property type="match status" value="1"/>
</dbReference>
<dbReference type="GO" id="GO:0005634">
    <property type="term" value="C:nucleus"/>
    <property type="evidence" value="ECO:0007669"/>
    <property type="project" value="UniProtKB-SubCell"/>
</dbReference>
<evidence type="ECO:0000259" key="18">
    <source>
        <dbReference type="Pfam" id="PF16418"/>
    </source>
</evidence>
<dbReference type="Pfam" id="PF16417">
    <property type="entry name" value="CNOT1_TTP_bind"/>
    <property type="match status" value="1"/>
</dbReference>
<evidence type="ECO:0000259" key="19">
    <source>
        <dbReference type="Pfam" id="PF22940"/>
    </source>
</evidence>
<dbReference type="Gene3D" id="1.25.40.800">
    <property type="match status" value="1"/>
</dbReference>
<evidence type="ECO:0000256" key="12">
    <source>
        <dbReference type="ARBA" id="ARBA00071432"/>
    </source>
</evidence>
<reference evidence="21" key="1">
    <citation type="submission" date="2023-03" db="EMBL/GenBank/DDBJ databases">
        <authorList>
            <person name="Steffen K."/>
            <person name="Cardenas P."/>
        </authorList>
    </citation>
    <scope>NUCLEOTIDE SEQUENCE</scope>
</reference>
<gene>
    <name evidence="21" type="ORF">GBAR_LOCUS6772</name>
</gene>
<dbReference type="GO" id="GO:0030015">
    <property type="term" value="C:CCR4-NOT core complex"/>
    <property type="evidence" value="ECO:0007669"/>
    <property type="project" value="InterPro"/>
</dbReference>
<feature type="domain" description="CCR4-Not complex component Not1 C-terminal" evidence="14">
    <location>
        <begin position="2004"/>
        <end position="2354"/>
    </location>
</feature>
<dbReference type="GO" id="GO:0060090">
    <property type="term" value="F:molecular adaptor activity"/>
    <property type="evidence" value="ECO:0007669"/>
    <property type="project" value="TreeGrafter"/>
</dbReference>
<keyword evidence="9" id="KW-0539">Nucleus</keyword>
<comment type="caution">
    <text evidence="21">The sequence shown here is derived from an EMBL/GenBank/DDBJ whole genome shotgun (WGS) entry which is preliminary data.</text>
</comment>
<evidence type="ECO:0000256" key="5">
    <source>
        <dbReference type="ARBA" id="ARBA00022845"/>
    </source>
</evidence>
<dbReference type="Pfam" id="PF16418">
    <property type="entry name" value="CNOT1_HEAT"/>
    <property type="match status" value="1"/>
</dbReference>
<proteinExistence type="inferred from homology"/>
<comment type="similarity">
    <text evidence="10">Belongs to the CNOT1 family.</text>
</comment>
<dbReference type="InterPro" id="IPR038535">
    <property type="entry name" value="CNOT1_TTP_bind_sf"/>
</dbReference>
<evidence type="ECO:0000256" key="2">
    <source>
        <dbReference type="ARBA" id="ARBA00004496"/>
    </source>
</evidence>
<dbReference type="InterPro" id="IPR024557">
    <property type="entry name" value="CNOT1_dom_4"/>
</dbReference>
<dbReference type="Pfam" id="PF25097">
    <property type="entry name" value="ARM_Cnot1"/>
    <property type="match status" value="1"/>
</dbReference>
<evidence type="ECO:0000259" key="15">
    <source>
        <dbReference type="Pfam" id="PF12842"/>
    </source>
</evidence>
<evidence type="ECO:0000256" key="6">
    <source>
        <dbReference type="ARBA" id="ARBA00023015"/>
    </source>
</evidence>
<evidence type="ECO:0000256" key="11">
    <source>
        <dbReference type="ARBA" id="ARBA00032531"/>
    </source>
</evidence>
<feature type="region of interest" description="Disordered" evidence="13">
    <location>
        <begin position="1006"/>
        <end position="1074"/>
    </location>
</feature>
<dbReference type="Gene3D" id="1.25.40.790">
    <property type="match status" value="1"/>
</dbReference>
<dbReference type="GO" id="GO:0000932">
    <property type="term" value="C:P-body"/>
    <property type="evidence" value="ECO:0007669"/>
    <property type="project" value="TreeGrafter"/>
</dbReference>
<feature type="compositionally biased region" description="Low complexity" evidence="13">
    <location>
        <begin position="1056"/>
        <end position="1065"/>
    </location>
</feature>
<dbReference type="FunFam" id="1.25.40.790:FF:000001">
    <property type="entry name" value="Ccr4-not transcription complex subunit 1 isoform"/>
    <property type="match status" value="1"/>
</dbReference>
<keyword evidence="8" id="KW-0804">Transcription</keyword>
<dbReference type="GO" id="GO:0031047">
    <property type="term" value="P:regulatory ncRNA-mediated gene silencing"/>
    <property type="evidence" value="ECO:0007669"/>
    <property type="project" value="UniProtKB-KW"/>
</dbReference>
<feature type="compositionally biased region" description="Low complexity" evidence="13">
    <location>
        <begin position="1006"/>
        <end position="1016"/>
    </location>
</feature>
<feature type="domain" description="CCR4-NOT transcription complex subunit 1 HEAT repeat" evidence="18">
    <location>
        <begin position="489"/>
        <end position="642"/>
    </location>
</feature>
<evidence type="ECO:0000256" key="1">
    <source>
        <dbReference type="ARBA" id="ARBA00004123"/>
    </source>
</evidence>
<dbReference type="GO" id="GO:0017148">
    <property type="term" value="P:negative regulation of translation"/>
    <property type="evidence" value="ECO:0007669"/>
    <property type="project" value="InterPro"/>
</dbReference>
<dbReference type="Proteomes" id="UP001174909">
    <property type="component" value="Unassembled WGS sequence"/>
</dbReference>